<evidence type="ECO:0000256" key="5">
    <source>
        <dbReference type="ARBA" id="ARBA00022490"/>
    </source>
</evidence>
<organism evidence="13 14">
    <name type="scientific">Ferrovibrio xuzhouensis</name>
    <dbReference type="NCBI Taxonomy" id="1576914"/>
    <lineage>
        <taxon>Bacteria</taxon>
        <taxon>Pseudomonadati</taxon>
        <taxon>Pseudomonadota</taxon>
        <taxon>Alphaproteobacteria</taxon>
        <taxon>Rhodospirillales</taxon>
        <taxon>Rhodospirillaceae</taxon>
        <taxon>Ferrovibrio</taxon>
    </lineage>
</organism>
<dbReference type="Proteomes" id="UP001595711">
    <property type="component" value="Unassembled WGS sequence"/>
</dbReference>
<evidence type="ECO:0000313" key="13">
    <source>
        <dbReference type="EMBL" id="MFC3674407.1"/>
    </source>
</evidence>
<sequence>MANPAARHPEVKPKSAHFSSGPCAKRPGWTPELLKNALVGRSHRSKEGKARLVEAIELHRKLLGIPADYKIGIVPASDTGAVEMALWSLLGERGVDVLAWESFGSGWASDISKELKLKDVRVIKAGYGEIADLKQVDWSRDVVFTWNGTTSGVKVPNGDWIAADRQGLAICDATSAVFAMDLAWDKLDVVTWSWQKATGGEAAHGMIVLSPRAVKRLETYTPAWPLPKIFRMAKDGKLIDGIFKGETINTPSMLCVEDILDALKWGESVGGLKGMIARSQANLKALTDWAAKTDWVDFLAADPAVRSNTSICLKMVDPWFSALGPKDQEAAAKQIAALLDKEGVAMDIAAYRDAPPGLRIWGGATIETADMQALCPWLDWAFAEVKASYKPAAAA</sequence>
<evidence type="ECO:0000256" key="1">
    <source>
        <dbReference type="ARBA" id="ARBA00001933"/>
    </source>
</evidence>
<accession>A0ABV7VBR3</accession>
<feature type="region of interest" description="Disordered" evidence="12">
    <location>
        <begin position="1"/>
        <end position="24"/>
    </location>
</feature>
<evidence type="ECO:0000256" key="12">
    <source>
        <dbReference type="SAM" id="MobiDB-lite"/>
    </source>
</evidence>
<keyword evidence="7" id="KW-0028">Amino-acid biosynthesis</keyword>
<keyword evidence="6 13" id="KW-0032">Aminotransferase</keyword>
<comment type="catalytic activity">
    <reaction evidence="11">
        <text>O-phospho-L-serine + 2-oxoglutarate = 3-phosphooxypyruvate + L-glutamate</text>
        <dbReference type="Rhea" id="RHEA:14329"/>
        <dbReference type="ChEBI" id="CHEBI:16810"/>
        <dbReference type="ChEBI" id="CHEBI:18110"/>
        <dbReference type="ChEBI" id="CHEBI:29985"/>
        <dbReference type="ChEBI" id="CHEBI:57524"/>
        <dbReference type="EC" id="2.6.1.52"/>
    </reaction>
</comment>
<keyword evidence="14" id="KW-1185">Reference proteome</keyword>
<dbReference type="NCBIfam" id="TIGR01365">
    <property type="entry name" value="serC_2"/>
    <property type="match status" value="1"/>
</dbReference>
<dbReference type="NCBIfam" id="NF002841">
    <property type="entry name" value="PRK03080.1-2"/>
    <property type="match status" value="1"/>
</dbReference>
<dbReference type="SUPFAM" id="SSF53383">
    <property type="entry name" value="PLP-dependent transferases"/>
    <property type="match status" value="1"/>
</dbReference>
<keyword evidence="10" id="KW-0718">Serine biosynthesis</keyword>
<comment type="cofactor">
    <cofactor evidence="1">
        <name>pyridoxal 5'-phosphate</name>
        <dbReference type="ChEBI" id="CHEBI:597326"/>
    </cofactor>
</comment>
<dbReference type="PANTHER" id="PTHR21152">
    <property type="entry name" value="AMINOTRANSFERASE CLASS V"/>
    <property type="match status" value="1"/>
</dbReference>
<evidence type="ECO:0000256" key="7">
    <source>
        <dbReference type="ARBA" id="ARBA00022605"/>
    </source>
</evidence>
<dbReference type="InterPro" id="IPR015422">
    <property type="entry name" value="PyrdxlP-dep_Trfase_small"/>
</dbReference>
<evidence type="ECO:0000256" key="10">
    <source>
        <dbReference type="ARBA" id="ARBA00023299"/>
    </source>
</evidence>
<comment type="similarity">
    <text evidence="3">Belongs to the class-V pyridoxal-phosphate-dependent aminotransferase family. SerC subfamily.</text>
</comment>
<name>A0ABV7VBR3_9PROT</name>
<dbReference type="PANTHER" id="PTHR21152:SF40">
    <property type="entry name" value="ALANINE--GLYOXYLATE AMINOTRANSFERASE"/>
    <property type="match status" value="1"/>
</dbReference>
<evidence type="ECO:0000256" key="3">
    <source>
        <dbReference type="ARBA" id="ARBA00006904"/>
    </source>
</evidence>
<dbReference type="InterPro" id="IPR015421">
    <property type="entry name" value="PyrdxlP-dep_Trfase_major"/>
</dbReference>
<dbReference type="RefSeq" id="WP_379721319.1">
    <property type="nucleotide sequence ID" value="NZ_JBHRYJ010000001.1"/>
</dbReference>
<evidence type="ECO:0000256" key="9">
    <source>
        <dbReference type="ARBA" id="ARBA00022898"/>
    </source>
</evidence>
<evidence type="ECO:0000256" key="2">
    <source>
        <dbReference type="ARBA" id="ARBA00005099"/>
    </source>
</evidence>
<gene>
    <name evidence="13" type="ORF">ACFOOQ_02565</name>
</gene>
<dbReference type="GO" id="GO:0004648">
    <property type="term" value="F:O-phospho-L-serine:2-oxoglutarate aminotransferase activity"/>
    <property type="evidence" value="ECO:0007669"/>
    <property type="project" value="UniProtKB-EC"/>
</dbReference>
<comment type="caution">
    <text evidence="13">The sequence shown here is derived from an EMBL/GenBank/DDBJ whole genome shotgun (WGS) entry which is preliminary data.</text>
</comment>
<dbReference type="InterPro" id="IPR015424">
    <property type="entry name" value="PyrdxlP-dep_Trfase"/>
</dbReference>
<dbReference type="InterPro" id="IPR022278">
    <property type="entry name" value="Pser_aminoTfrase"/>
</dbReference>
<proteinExistence type="inferred from homology"/>
<dbReference type="CDD" id="cd01494">
    <property type="entry name" value="AAT_I"/>
    <property type="match status" value="1"/>
</dbReference>
<evidence type="ECO:0000256" key="6">
    <source>
        <dbReference type="ARBA" id="ARBA00022576"/>
    </source>
</evidence>
<dbReference type="PIRSF" id="PIRSF000525">
    <property type="entry name" value="SerC"/>
    <property type="match status" value="1"/>
</dbReference>
<dbReference type="EC" id="2.6.1.52" evidence="4"/>
<reference evidence="14" key="1">
    <citation type="journal article" date="2019" name="Int. J. Syst. Evol. Microbiol.">
        <title>The Global Catalogue of Microorganisms (GCM) 10K type strain sequencing project: providing services to taxonomists for standard genome sequencing and annotation.</title>
        <authorList>
            <consortium name="The Broad Institute Genomics Platform"/>
            <consortium name="The Broad Institute Genome Sequencing Center for Infectious Disease"/>
            <person name="Wu L."/>
            <person name="Ma J."/>
        </authorList>
    </citation>
    <scope>NUCLEOTIDE SEQUENCE [LARGE SCALE GENOMIC DNA]</scope>
    <source>
        <strain evidence="14">KCTC 42182</strain>
    </source>
</reference>
<dbReference type="Gene3D" id="3.40.640.10">
    <property type="entry name" value="Type I PLP-dependent aspartate aminotransferase-like (Major domain)"/>
    <property type="match status" value="1"/>
</dbReference>
<dbReference type="InterPro" id="IPR006271">
    <property type="entry name" value="Pser_aminoTfrase_methanosarc"/>
</dbReference>
<evidence type="ECO:0000256" key="8">
    <source>
        <dbReference type="ARBA" id="ARBA00022679"/>
    </source>
</evidence>
<keyword evidence="9" id="KW-0663">Pyridoxal phosphate</keyword>
<keyword evidence="8 13" id="KW-0808">Transferase</keyword>
<comment type="pathway">
    <text evidence="2">Amino-acid biosynthesis; L-serine biosynthesis; L-serine from 3-phospho-D-glycerate: step 2/3.</text>
</comment>
<dbReference type="EMBL" id="JBHRYJ010000001">
    <property type="protein sequence ID" value="MFC3674407.1"/>
    <property type="molecule type" value="Genomic_DNA"/>
</dbReference>
<evidence type="ECO:0000256" key="11">
    <source>
        <dbReference type="ARBA" id="ARBA00049007"/>
    </source>
</evidence>
<dbReference type="Gene3D" id="3.90.1150.10">
    <property type="entry name" value="Aspartate Aminotransferase, domain 1"/>
    <property type="match status" value="1"/>
</dbReference>
<keyword evidence="5" id="KW-0963">Cytoplasm</keyword>
<evidence type="ECO:0000313" key="14">
    <source>
        <dbReference type="Proteomes" id="UP001595711"/>
    </source>
</evidence>
<evidence type="ECO:0000256" key="4">
    <source>
        <dbReference type="ARBA" id="ARBA00013030"/>
    </source>
</evidence>
<protein>
    <recommendedName>
        <fullName evidence="4">phosphoserine transaminase</fullName>
        <ecNumber evidence="4">2.6.1.52</ecNumber>
    </recommendedName>
</protein>